<keyword evidence="3" id="KW-0808">Transferase</keyword>
<evidence type="ECO:0000256" key="1">
    <source>
        <dbReference type="ARBA" id="ARBA00004141"/>
    </source>
</evidence>
<keyword evidence="9" id="KW-0902">Two-component regulatory system</keyword>
<gene>
    <name evidence="13" type="ORF">BD293_2675</name>
</gene>
<comment type="subcellular location">
    <subcellularLocation>
        <location evidence="1">Membrane</location>
        <topology evidence="1">Multi-pass membrane protein</topology>
    </subcellularLocation>
</comment>
<evidence type="ECO:0000313" key="13">
    <source>
        <dbReference type="EMBL" id="TQM94020.1"/>
    </source>
</evidence>
<keyword evidence="6 13" id="KW-0418">Kinase</keyword>
<keyword evidence="14" id="KW-1185">Reference proteome</keyword>
<protein>
    <submittedName>
        <fullName evidence="13">Two-component sensor histidine kinase</fullName>
    </submittedName>
</protein>
<feature type="transmembrane region" description="Helical" evidence="11">
    <location>
        <begin position="16"/>
        <end position="35"/>
    </location>
</feature>
<reference evidence="13 14" key="1">
    <citation type="submission" date="2019-06" db="EMBL/GenBank/DDBJ databases">
        <title>Genomic Encyclopedia of Archaeal and Bacterial Type Strains, Phase II (KMG-II): from individual species to whole genera.</title>
        <authorList>
            <person name="Goeker M."/>
        </authorList>
    </citation>
    <scope>NUCLEOTIDE SEQUENCE [LARGE SCALE GENOMIC DNA]</scope>
    <source>
        <strain evidence="13 14">DSM 18423</strain>
    </source>
</reference>
<accession>A0A543KG26</accession>
<dbReference type="InterPro" id="IPR038318">
    <property type="entry name" value="KdpD_sf"/>
</dbReference>
<dbReference type="SUPFAM" id="SSF55874">
    <property type="entry name" value="ATPase domain of HSP90 chaperone/DNA topoisomerase II/histidine kinase"/>
    <property type="match status" value="1"/>
</dbReference>
<name>A0A543KG26_9RHOB</name>
<dbReference type="PANTHER" id="PTHR43065:SF23">
    <property type="entry name" value="SENSOR HISTIDINE KINASE PDTAS"/>
    <property type="match status" value="1"/>
</dbReference>
<dbReference type="PROSITE" id="PS50109">
    <property type="entry name" value="HIS_KIN"/>
    <property type="match status" value="1"/>
</dbReference>
<evidence type="ECO:0000256" key="4">
    <source>
        <dbReference type="ARBA" id="ARBA00022692"/>
    </source>
</evidence>
<evidence type="ECO:0000256" key="2">
    <source>
        <dbReference type="ARBA" id="ARBA00022553"/>
    </source>
</evidence>
<dbReference type="RefSeq" id="WP_142082398.1">
    <property type="nucleotide sequence ID" value="NZ_VFPT01000001.1"/>
</dbReference>
<feature type="domain" description="Histidine kinase" evidence="12">
    <location>
        <begin position="140"/>
        <end position="339"/>
    </location>
</feature>
<keyword evidence="7" id="KW-0067">ATP-binding</keyword>
<dbReference type="Gene3D" id="1.20.120.620">
    <property type="entry name" value="Backbone structure of the membrane domain of e. Coli histidine kinase receptor kdpd"/>
    <property type="match status" value="1"/>
</dbReference>
<evidence type="ECO:0000256" key="9">
    <source>
        <dbReference type="ARBA" id="ARBA00023012"/>
    </source>
</evidence>
<dbReference type="InterPro" id="IPR025201">
    <property type="entry name" value="KdpD_TM"/>
</dbReference>
<feature type="transmembrane region" description="Helical" evidence="11">
    <location>
        <begin position="92"/>
        <end position="117"/>
    </location>
</feature>
<dbReference type="OrthoDB" id="9816309at2"/>
<evidence type="ECO:0000313" key="14">
    <source>
        <dbReference type="Proteomes" id="UP000320582"/>
    </source>
</evidence>
<dbReference type="Pfam" id="PF13493">
    <property type="entry name" value="DUF4118"/>
    <property type="match status" value="1"/>
</dbReference>
<keyword evidence="4 11" id="KW-0812">Transmembrane</keyword>
<comment type="caution">
    <text evidence="13">The sequence shown here is derived from an EMBL/GenBank/DDBJ whole genome shotgun (WGS) entry which is preliminary data.</text>
</comment>
<dbReference type="Gene3D" id="3.30.565.10">
    <property type="entry name" value="Histidine kinase-like ATPase, C-terminal domain"/>
    <property type="match status" value="1"/>
</dbReference>
<dbReference type="InterPro" id="IPR003594">
    <property type="entry name" value="HATPase_dom"/>
</dbReference>
<dbReference type="GO" id="GO:0016301">
    <property type="term" value="F:kinase activity"/>
    <property type="evidence" value="ECO:0007669"/>
    <property type="project" value="UniProtKB-KW"/>
</dbReference>
<sequence length="368" mass="39687">MNGLSSALMAQRSLRYQLVFSLCAVTIATALRFGLDGVLPAGFPFLTFFPAVMLTLIFASIRCGIAVAVVCGFIAWFWFLEPAGQFGLTSGTLLAIGFYVLITTTDVLFVSAAVWALRELNVSRVRANGLAHSRSLMFSELQHRVSNNLATIVALLRLQTAKTKDDGARRALSASQARIKSISRLQRRLHSVDMQSVDVAEYLREVLQDTLDVAELEKPVDLSIQASRLVVPNDVAVPLGLIASELMMNSIEHGAGFDREISIQVTLRSEPDGDTGAVLASLELRDNGPGLPDDFDLAQTDSLGLSVASQFATTLDGELTLRNGAAGGTWAMLRFSVAPLGVREFDVTPADETQSLPNTTSEKLQQIG</sequence>
<evidence type="ECO:0000256" key="6">
    <source>
        <dbReference type="ARBA" id="ARBA00022777"/>
    </source>
</evidence>
<dbReference type="EMBL" id="VFPT01000001">
    <property type="protein sequence ID" value="TQM94020.1"/>
    <property type="molecule type" value="Genomic_DNA"/>
</dbReference>
<proteinExistence type="predicted"/>
<dbReference type="Pfam" id="PF07568">
    <property type="entry name" value="HisKA_2"/>
    <property type="match status" value="1"/>
</dbReference>
<evidence type="ECO:0000256" key="10">
    <source>
        <dbReference type="ARBA" id="ARBA00023136"/>
    </source>
</evidence>
<evidence type="ECO:0000256" key="8">
    <source>
        <dbReference type="ARBA" id="ARBA00022989"/>
    </source>
</evidence>
<dbReference type="PANTHER" id="PTHR43065">
    <property type="entry name" value="SENSOR HISTIDINE KINASE"/>
    <property type="match status" value="1"/>
</dbReference>
<evidence type="ECO:0000256" key="5">
    <source>
        <dbReference type="ARBA" id="ARBA00022741"/>
    </source>
</evidence>
<evidence type="ECO:0000256" key="3">
    <source>
        <dbReference type="ARBA" id="ARBA00022679"/>
    </source>
</evidence>
<dbReference type="AlphaFoldDB" id="A0A543KG26"/>
<keyword evidence="2" id="KW-0597">Phosphoprotein</keyword>
<dbReference type="InterPro" id="IPR036890">
    <property type="entry name" value="HATPase_C_sf"/>
</dbReference>
<dbReference type="InterPro" id="IPR005467">
    <property type="entry name" value="His_kinase_dom"/>
</dbReference>
<feature type="transmembrane region" description="Helical" evidence="11">
    <location>
        <begin position="63"/>
        <end position="80"/>
    </location>
</feature>
<feature type="transmembrane region" description="Helical" evidence="11">
    <location>
        <begin position="41"/>
        <end position="58"/>
    </location>
</feature>
<evidence type="ECO:0000256" key="7">
    <source>
        <dbReference type="ARBA" id="ARBA00022840"/>
    </source>
</evidence>
<keyword evidence="8 11" id="KW-1133">Transmembrane helix</keyword>
<dbReference type="Pfam" id="PF02518">
    <property type="entry name" value="HATPase_c"/>
    <property type="match status" value="1"/>
</dbReference>
<evidence type="ECO:0000256" key="11">
    <source>
        <dbReference type="SAM" id="Phobius"/>
    </source>
</evidence>
<evidence type="ECO:0000259" key="12">
    <source>
        <dbReference type="PROSITE" id="PS50109"/>
    </source>
</evidence>
<organism evidence="13 14">
    <name type="scientific">Roseinatronobacter monicus</name>
    <dbReference type="NCBI Taxonomy" id="393481"/>
    <lineage>
        <taxon>Bacteria</taxon>
        <taxon>Pseudomonadati</taxon>
        <taxon>Pseudomonadota</taxon>
        <taxon>Alphaproteobacteria</taxon>
        <taxon>Rhodobacterales</taxon>
        <taxon>Paracoccaceae</taxon>
        <taxon>Roseinatronobacter</taxon>
    </lineage>
</organism>
<dbReference type="InterPro" id="IPR011495">
    <property type="entry name" value="Sig_transdc_His_kin_sub2_dim/P"/>
</dbReference>
<keyword evidence="10 11" id="KW-0472">Membrane</keyword>
<dbReference type="Proteomes" id="UP000320582">
    <property type="component" value="Unassembled WGS sequence"/>
</dbReference>
<keyword evidence="5" id="KW-0547">Nucleotide-binding</keyword>
<dbReference type="SMART" id="SM00387">
    <property type="entry name" value="HATPase_c"/>
    <property type="match status" value="1"/>
</dbReference>